<dbReference type="InterPro" id="IPR014710">
    <property type="entry name" value="RmlC-like_jellyroll"/>
</dbReference>
<dbReference type="EMBL" id="FOMX01000020">
    <property type="protein sequence ID" value="SFE82604.1"/>
    <property type="molecule type" value="Genomic_DNA"/>
</dbReference>
<feature type="domain" description="Cupin type-2" evidence="2">
    <location>
        <begin position="46"/>
        <end position="116"/>
    </location>
</feature>
<dbReference type="PANTHER" id="PTHR35848">
    <property type="entry name" value="OXALATE-BINDING PROTEIN"/>
    <property type="match status" value="1"/>
</dbReference>
<proteinExistence type="predicted"/>
<protein>
    <submittedName>
        <fullName evidence="3">Uncharacterized conserved protein, cupin superfamily</fullName>
    </submittedName>
</protein>
<sequence>MPERPANIINVADVPEERSLPGVYEAPWKPLTPATTRPGALGVNQVRLPKGRTTSPFHYHLREDEAFFILSGRGVLRYGDALYDVGPGDCISCPAGTGVGHQLANPYDEDLVYLAIGPDDPHEVCVYPDSDKVMVRALKQVGYLHRAPYLDGEPEQPKIFAMIAARERSETSGGR</sequence>
<dbReference type="Pfam" id="PF07883">
    <property type="entry name" value="Cupin_2"/>
    <property type="match status" value="1"/>
</dbReference>
<organism evidence="3 4">
    <name type="scientific">Nannocystis exedens</name>
    <dbReference type="NCBI Taxonomy" id="54"/>
    <lineage>
        <taxon>Bacteria</taxon>
        <taxon>Pseudomonadati</taxon>
        <taxon>Myxococcota</taxon>
        <taxon>Polyangia</taxon>
        <taxon>Nannocystales</taxon>
        <taxon>Nannocystaceae</taxon>
        <taxon>Nannocystis</taxon>
    </lineage>
</organism>
<evidence type="ECO:0000313" key="4">
    <source>
        <dbReference type="Proteomes" id="UP000199400"/>
    </source>
</evidence>
<evidence type="ECO:0000256" key="1">
    <source>
        <dbReference type="ARBA" id="ARBA00022723"/>
    </source>
</evidence>
<dbReference type="InterPro" id="IPR011051">
    <property type="entry name" value="RmlC_Cupin_sf"/>
</dbReference>
<dbReference type="InterPro" id="IPR051610">
    <property type="entry name" value="GPI/OXD"/>
</dbReference>
<dbReference type="STRING" id="54.SAMN02745121_05675"/>
<gene>
    <name evidence="3" type="ORF">SAMN02745121_05675</name>
</gene>
<dbReference type="PANTHER" id="PTHR35848:SF6">
    <property type="entry name" value="CUPIN TYPE-2 DOMAIN-CONTAINING PROTEIN"/>
    <property type="match status" value="1"/>
</dbReference>
<evidence type="ECO:0000313" key="3">
    <source>
        <dbReference type="EMBL" id="SFE82604.1"/>
    </source>
</evidence>
<accession>A0A1I2DPS8</accession>
<dbReference type="Proteomes" id="UP000199400">
    <property type="component" value="Unassembled WGS sequence"/>
</dbReference>
<dbReference type="GO" id="GO:0046872">
    <property type="term" value="F:metal ion binding"/>
    <property type="evidence" value="ECO:0007669"/>
    <property type="project" value="UniProtKB-KW"/>
</dbReference>
<dbReference type="AlphaFoldDB" id="A0A1I2DPS8"/>
<dbReference type="CDD" id="cd02224">
    <property type="entry name" value="cupin_SPO2919-like"/>
    <property type="match status" value="1"/>
</dbReference>
<keyword evidence="4" id="KW-1185">Reference proteome</keyword>
<dbReference type="Gene3D" id="2.60.120.10">
    <property type="entry name" value="Jelly Rolls"/>
    <property type="match status" value="1"/>
</dbReference>
<reference evidence="4" key="1">
    <citation type="submission" date="2016-10" db="EMBL/GenBank/DDBJ databases">
        <authorList>
            <person name="Varghese N."/>
            <person name="Submissions S."/>
        </authorList>
    </citation>
    <scope>NUCLEOTIDE SEQUENCE [LARGE SCALE GENOMIC DNA]</scope>
    <source>
        <strain evidence="4">ATCC 25963</strain>
    </source>
</reference>
<name>A0A1I2DPS8_9BACT</name>
<dbReference type="RefSeq" id="WP_170135608.1">
    <property type="nucleotide sequence ID" value="NZ_FOMX01000020.1"/>
</dbReference>
<dbReference type="SUPFAM" id="SSF51182">
    <property type="entry name" value="RmlC-like cupins"/>
    <property type="match status" value="1"/>
</dbReference>
<evidence type="ECO:0000259" key="2">
    <source>
        <dbReference type="Pfam" id="PF07883"/>
    </source>
</evidence>
<dbReference type="InterPro" id="IPR013096">
    <property type="entry name" value="Cupin_2"/>
</dbReference>
<keyword evidence="1" id="KW-0479">Metal-binding</keyword>